<evidence type="ECO:0008006" key="4">
    <source>
        <dbReference type="Google" id="ProtNLM"/>
    </source>
</evidence>
<dbReference type="OrthoDB" id="5951236at2"/>
<reference evidence="2 3" key="1">
    <citation type="submission" date="2018-05" db="EMBL/GenBank/DDBJ databases">
        <title>Genomic Encyclopedia of Type Strains, Phase IV (KMG-IV): sequencing the most valuable type-strain genomes for metagenomic binning, comparative biology and taxonomic classification.</title>
        <authorList>
            <person name="Goeker M."/>
        </authorList>
    </citation>
    <scope>NUCLEOTIDE SEQUENCE [LARGE SCALE GENOMIC DNA]</scope>
    <source>
        <strain evidence="2 3">DSM 25134</strain>
    </source>
</reference>
<sequence>MKRLITCILSILLSACAVTPPKIAVSDLGKSQAVTLQDIHPAEENKREIFSYLITSERYGIFRLGDIATEPRALRLLQHRVYEHFGDASPISVKVHHFVVYQNMQGSLRAGALGSVFGAAGAVLASSSVNNDLGGSVSIIDPALFTSTAGDSEWKRGISTTQENPNNGASFVTWLDVEINGKRVFVRGVSPMKVPEGKAPYVVALESTYDYLLKQF</sequence>
<evidence type="ECO:0000256" key="1">
    <source>
        <dbReference type="SAM" id="SignalP"/>
    </source>
</evidence>
<gene>
    <name evidence="2" type="ORF">DFR38_1024</name>
</gene>
<keyword evidence="1" id="KW-0732">Signal</keyword>
<comment type="caution">
    <text evidence="2">The sequence shown here is derived from an EMBL/GenBank/DDBJ whole genome shotgun (WGS) entry which is preliminary data.</text>
</comment>
<accession>A0A318JJ47</accession>
<evidence type="ECO:0000313" key="2">
    <source>
        <dbReference type="EMBL" id="PXX50357.1"/>
    </source>
</evidence>
<feature type="signal peptide" evidence="1">
    <location>
        <begin position="1"/>
        <end position="24"/>
    </location>
</feature>
<dbReference type="RefSeq" id="WP_059287448.1">
    <property type="nucleotide sequence ID" value="NZ_LNQU01000225.1"/>
</dbReference>
<feature type="chain" id="PRO_5016414874" description="Lipoprotein" evidence="1">
    <location>
        <begin position="25"/>
        <end position="216"/>
    </location>
</feature>
<dbReference type="Proteomes" id="UP000248395">
    <property type="component" value="Unassembled WGS sequence"/>
</dbReference>
<evidence type="ECO:0000313" key="3">
    <source>
        <dbReference type="Proteomes" id="UP000248395"/>
    </source>
</evidence>
<dbReference type="AlphaFoldDB" id="A0A318JJ47"/>
<protein>
    <recommendedName>
        <fullName evidence="4">Lipoprotein</fullName>
    </recommendedName>
</protein>
<proteinExistence type="predicted"/>
<organism evidence="2 3">
    <name type="scientific">Aquitalea magnusonii</name>
    <dbReference type="NCBI Taxonomy" id="332411"/>
    <lineage>
        <taxon>Bacteria</taxon>
        <taxon>Pseudomonadati</taxon>
        <taxon>Pseudomonadota</taxon>
        <taxon>Betaproteobacteria</taxon>
        <taxon>Neisseriales</taxon>
        <taxon>Chromobacteriaceae</taxon>
        <taxon>Aquitalea</taxon>
    </lineage>
</organism>
<name>A0A318JJ47_9NEIS</name>
<dbReference type="PROSITE" id="PS51257">
    <property type="entry name" value="PROKAR_LIPOPROTEIN"/>
    <property type="match status" value="1"/>
</dbReference>
<dbReference type="EMBL" id="QJKC01000002">
    <property type="protein sequence ID" value="PXX50357.1"/>
    <property type="molecule type" value="Genomic_DNA"/>
</dbReference>
<keyword evidence="3" id="KW-1185">Reference proteome</keyword>